<accession>A0A561PL23</accession>
<keyword evidence="3" id="KW-1185">Reference proteome</keyword>
<comment type="caution">
    <text evidence="2">The sequence shown here is derived from an EMBL/GenBank/DDBJ whole genome shotgun (WGS) entry which is preliminary data.</text>
</comment>
<evidence type="ECO:0000313" key="2">
    <source>
        <dbReference type="EMBL" id="TWF38815.1"/>
    </source>
</evidence>
<dbReference type="InterPro" id="IPR046532">
    <property type="entry name" value="DUF6597"/>
</dbReference>
<dbReference type="InterPro" id="IPR018060">
    <property type="entry name" value="HTH_AraC"/>
</dbReference>
<name>A0A561PL23_9BACT</name>
<proteinExistence type="predicted"/>
<sequence length="277" mass="30999">MNFHICHPADALRPFVKQYYFWEDDTRGIIQLPQNLFALGDQYMVFILEGKAEIKPTNHKAFTLPSNAVLGHLTCACQLQVQGPVKVAVVQLNAYGCYRLLGLEAAGFTNYYRNLAMTDQPGWQELSAALKQVTDPGEIESLLDEACIKALATRDCTLREVDDMVDYMLIMQGNVSVEELSARYGLSRPTLERIFSAIVGIPPQLYARMIRYKTALSALRQLNLPEWQSPVATTAYYNQAMFIQDYLQFNHQAPSYFGAATIAHLPVAGLHQVAVAS</sequence>
<protein>
    <recommendedName>
        <fullName evidence="1">HTH araC/xylS-type domain-containing protein</fullName>
    </recommendedName>
</protein>
<dbReference type="Pfam" id="PF20240">
    <property type="entry name" value="DUF6597"/>
    <property type="match status" value="1"/>
</dbReference>
<dbReference type="RefSeq" id="WP_145671251.1">
    <property type="nucleotide sequence ID" value="NZ_VIWO01000006.1"/>
</dbReference>
<organism evidence="2 3">
    <name type="scientific">Chitinophaga polysaccharea</name>
    <dbReference type="NCBI Taxonomy" id="1293035"/>
    <lineage>
        <taxon>Bacteria</taxon>
        <taxon>Pseudomonadati</taxon>
        <taxon>Bacteroidota</taxon>
        <taxon>Chitinophagia</taxon>
        <taxon>Chitinophagales</taxon>
        <taxon>Chitinophagaceae</taxon>
        <taxon>Chitinophaga</taxon>
    </lineage>
</organism>
<dbReference type="Gene3D" id="1.10.10.60">
    <property type="entry name" value="Homeodomain-like"/>
    <property type="match status" value="1"/>
</dbReference>
<dbReference type="PROSITE" id="PS01124">
    <property type="entry name" value="HTH_ARAC_FAMILY_2"/>
    <property type="match status" value="1"/>
</dbReference>
<dbReference type="GO" id="GO:0003700">
    <property type="term" value="F:DNA-binding transcription factor activity"/>
    <property type="evidence" value="ECO:0007669"/>
    <property type="project" value="InterPro"/>
</dbReference>
<reference evidence="2 3" key="1">
    <citation type="submission" date="2019-06" db="EMBL/GenBank/DDBJ databases">
        <title>Sorghum-associated microbial communities from plants grown in Nebraska, USA.</title>
        <authorList>
            <person name="Schachtman D."/>
        </authorList>
    </citation>
    <scope>NUCLEOTIDE SEQUENCE [LARGE SCALE GENOMIC DNA]</scope>
    <source>
        <strain evidence="2 3">1209</strain>
    </source>
</reference>
<evidence type="ECO:0000259" key="1">
    <source>
        <dbReference type="PROSITE" id="PS01124"/>
    </source>
</evidence>
<feature type="domain" description="HTH araC/xylS-type" evidence="1">
    <location>
        <begin position="159"/>
        <end position="260"/>
    </location>
</feature>
<dbReference type="SMART" id="SM00342">
    <property type="entry name" value="HTH_ARAC"/>
    <property type="match status" value="1"/>
</dbReference>
<dbReference type="OrthoDB" id="643300at2"/>
<dbReference type="GO" id="GO:0043565">
    <property type="term" value="F:sequence-specific DNA binding"/>
    <property type="evidence" value="ECO:0007669"/>
    <property type="project" value="InterPro"/>
</dbReference>
<dbReference type="Proteomes" id="UP000320811">
    <property type="component" value="Unassembled WGS sequence"/>
</dbReference>
<evidence type="ECO:0000313" key="3">
    <source>
        <dbReference type="Proteomes" id="UP000320811"/>
    </source>
</evidence>
<dbReference type="AlphaFoldDB" id="A0A561PL23"/>
<gene>
    <name evidence="2" type="ORF">FHW36_10636</name>
</gene>
<dbReference type="EMBL" id="VIWO01000006">
    <property type="protein sequence ID" value="TWF38815.1"/>
    <property type="molecule type" value="Genomic_DNA"/>
</dbReference>